<evidence type="ECO:0000313" key="3">
    <source>
        <dbReference type="EMBL" id="XDO95433.1"/>
    </source>
</evidence>
<dbReference type="NCBIfam" id="TIGR03177">
    <property type="entry name" value="pilus_cpaB"/>
    <property type="match status" value="1"/>
</dbReference>
<gene>
    <name evidence="3" type="primary">cpaB</name>
    <name evidence="3" type="ORF">ABOZ73_11465</name>
</gene>
<dbReference type="InterPro" id="IPR031571">
    <property type="entry name" value="RcpC_dom"/>
</dbReference>
<dbReference type="EMBL" id="CP158375">
    <property type="protein sequence ID" value="XDO95433.1"/>
    <property type="molecule type" value="Genomic_DNA"/>
</dbReference>
<sequence>MRPQAVGQLMIGFGAILGLTLIAFGLWRVLNPREPRPVAAVPKHQLIVTTRAIARGSVLAPADLKITETSAQPPADALPDATAAAGQLTSIDIPQGVTVTRAMLTPAQTAPLAMQVPEGLRAVSLDADVEAGVARYLAAGDKVDVQTVLENRVFGGMGSGPDSGRAATLMTNVLVLAVGEAGGADQGGGRRAVTLALTPEQVPDFMLARSLGRVFLALRRPGEEAAPTPASTLSSLTGAYAAPRPAVVMPVVSRAAPRPRPAAMPVEVVLDGRSILQLPAEGAR</sequence>
<organism evidence="3">
    <name type="scientific">Caulobacter sp. 73W</name>
    <dbReference type="NCBI Taxonomy" id="3161137"/>
    <lineage>
        <taxon>Bacteria</taxon>
        <taxon>Pseudomonadati</taxon>
        <taxon>Pseudomonadota</taxon>
        <taxon>Alphaproteobacteria</taxon>
        <taxon>Caulobacterales</taxon>
        <taxon>Caulobacteraceae</taxon>
        <taxon>Caulobacter</taxon>
    </lineage>
</organism>
<evidence type="ECO:0000256" key="1">
    <source>
        <dbReference type="SAM" id="Phobius"/>
    </source>
</evidence>
<dbReference type="CDD" id="cd11614">
    <property type="entry name" value="SAF_CpaB_FlgA_like"/>
    <property type="match status" value="1"/>
</dbReference>
<feature type="transmembrane region" description="Helical" evidence="1">
    <location>
        <begin position="6"/>
        <end position="27"/>
    </location>
</feature>
<protein>
    <submittedName>
        <fullName evidence="3">Flp pilus assembly protein CpaB</fullName>
    </submittedName>
</protein>
<feature type="domain" description="SAF" evidence="2">
    <location>
        <begin position="44"/>
        <end position="105"/>
    </location>
</feature>
<reference evidence="3" key="1">
    <citation type="submission" date="2024-06" db="EMBL/GenBank/DDBJ databases">
        <title>Caulobacter inopinatus, sp. nov.</title>
        <authorList>
            <person name="Donachie S.P."/>
        </authorList>
    </citation>
    <scope>NUCLEOTIDE SEQUENCE</scope>
    <source>
        <strain evidence="3">73W</strain>
    </source>
</reference>
<proteinExistence type="predicted"/>
<keyword evidence="1" id="KW-0812">Transmembrane</keyword>
<dbReference type="InterPro" id="IPR017592">
    <property type="entry name" value="Pilus_assmbl_Flp-typ_CpaB"/>
</dbReference>
<dbReference type="RefSeq" id="WP_369058282.1">
    <property type="nucleotide sequence ID" value="NZ_CP158375.1"/>
</dbReference>
<dbReference type="SMART" id="SM00858">
    <property type="entry name" value="SAF"/>
    <property type="match status" value="1"/>
</dbReference>
<evidence type="ECO:0000259" key="2">
    <source>
        <dbReference type="SMART" id="SM00858"/>
    </source>
</evidence>
<dbReference type="InterPro" id="IPR013974">
    <property type="entry name" value="SAF"/>
</dbReference>
<keyword evidence="1" id="KW-1133">Transmembrane helix</keyword>
<name>A0AB39KQ12_9CAUL</name>
<keyword evidence="1" id="KW-0472">Membrane</keyword>
<accession>A0AB39KQ12</accession>
<dbReference type="Pfam" id="PF16976">
    <property type="entry name" value="RcpC"/>
    <property type="match status" value="1"/>
</dbReference>
<dbReference type="AlphaFoldDB" id="A0AB39KQ12"/>
<dbReference type="Pfam" id="PF08666">
    <property type="entry name" value="SAF"/>
    <property type="match status" value="1"/>
</dbReference>